<comment type="cofactor">
    <cofactor evidence="8">
        <name>Zn(2+)</name>
        <dbReference type="ChEBI" id="CHEBI:29105"/>
    </cofactor>
    <text evidence="8">Binds 1 zinc ion.</text>
</comment>
<dbReference type="NCBIfam" id="TIGR00043">
    <property type="entry name" value="rRNA maturation RNase YbeY"/>
    <property type="match status" value="1"/>
</dbReference>
<dbReference type="PANTHER" id="PTHR46986">
    <property type="entry name" value="ENDORIBONUCLEASE YBEY, CHLOROPLASTIC"/>
    <property type="match status" value="1"/>
</dbReference>
<dbReference type="EMBL" id="JQSG02000002">
    <property type="protein sequence ID" value="OBS09972.1"/>
    <property type="molecule type" value="Genomic_DNA"/>
</dbReference>
<feature type="binding site" evidence="8">
    <location>
        <position position="129"/>
    </location>
    <ligand>
        <name>Zn(2+)</name>
        <dbReference type="ChEBI" id="CHEBI:29105"/>
        <note>catalytic</note>
    </ligand>
</feature>
<dbReference type="PROSITE" id="PS01306">
    <property type="entry name" value="UPF0054"/>
    <property type="match status" value="1"/>
</dbReference>
<evidence type="ECO:0000256" key="1">
    <source>
        <dbReference type="ARBA" id="ARBA00010875"/>
    </source>
</evidence>
<dbReference type="AlphaFoldDB" id="A0A1A6C5Y7"/>
<feature type="binding site" evidence="8">
    <location>
        <position position="119"/>
    </location>
    <ligand>
        <name>Zn(2+)</name>
        <dbReference type="ChEBI" id="CHEBI:29105"/>
        <note>catalytic</note>
    </ligand>
</feature>
<dbReference type="SUPFAM" id="SSF55486">
    <property type="entry name" value="Metalloproteases ('zincins'), catalytic domain"/>
    <property type="match status" value="1"/>
</dbReference>
<evidence type="ECO:0000256" key="3">
    <source>
        <dbReference type="ARBA" id="ARBA00022722"/>
    </source>
</evidence>
<sequence>MPDSNRAEATPAVEIEVQRASTLPSPPDEQLRVWVEAAMRTPGRALLLRYVDADESRALNSEYRGRDKPTNVLSFPFELPPGVDDPHLGDLVICVPVIEAEAREQGKPLDAHHAHMVVHGLLHLQGYDHETDADAARMEALEIEILRRLGYDNPYE</sequence>
<keyword evidence="6 8" id="KW-0378">Hydrolase</keyword>
<keyword evidence="10" id="KW-1185">Reference proteome</keyword>
<evidence type="ECO:0000313" key="9">
    <source>
        <dbReference type="EMBL" id="OBS09972.1"/>
    </source>
</evidence>
<dbReference type="PANTHER" id="PTHR46986:SF1">
    <property type="entry name" value="ENDORIBONUCLEASE YBEY, CHLOROPLASTIC"/>
    <property type="match status" value="1"/>
</dbReference>
<dbReference type="OrthoDB" id="9807740at2"/>
<protein>
    <recommendedName>
        <fullName evidence="8">Endoribonuclease YbeY</fullName>
        <ecNumber evidence="8">3.1.-.-</ecNumber>
    </recommendedName>
</protein>
<keyword evidence="4 8" id="KW-0479">Metal-binding</keyword>
<gene>
    <name evidence="8" type="primary">ybeY</name>
    <name evidence="9" type="ORF">Thpro_021022</name>
</gene>
<evidence type="ECO:0000256" key="4">
    <source>
        <dbReference type="ARBA" id="ARBA00022723"/>
    </source>
</evidence>
<evidence type="ECO:0000256" key="6">
    <source>
        <dbReference type="ARBA" id="ARBA00022801"/>
    </source>
</evidence>
<comment type="caution">
    <text evidence="9">The sequence shown here is derived from an EMBL/GenBank/DDBJ whole genome shotgun (WGS) entry which is preliminary data.</text>
</comment>
<dbReference type="Proteomes" id="UP000029273">
    <property type="component" value="Unassembled WGS sequence"/>
</dbReference>
<dbReference type="GO" id="GO:0006364">
    <property type="term" value="P:rRNA processing"/>
    <property type="evidence" value="ECO:0007669"/>
    <property type="project" value="UniProtKB-UniRule"/>
</dbReference>
<comment type="similarity">
    <text evidence="1 8">Belongs to the endoribonuclease YbeY family.</text>
</comment>
<comment type="subcellular location">
    <subcellularLocation>
        <location evidence="8">Cytoplasm</location>
    </subcellularLocation>
</comment>
<comment type="function">
    <text evidence="8">Single strand-specific metallo-endoribonuclease involved in late-stage 70S ribosome quality control and in maturation of the 3' terminus of the 16S rRNA.</text>
</comment>
<dbReference type="RefSeq" id="WP_052064289.1">
    <property type="nucleotide sequence ID" value="NZ_JQSG02000002.1"/>
</dbReference>
<evidence type="ECO:0000256" key="7">
    <source>
        <dbReference type="ARBA" id="ARBA00022833"/>
    </source>
</evidence>
<evidence type="ECO:0000256" key="2">
    <source>
        <dbReference type="ARBA" id="ARBA00022517"/>
    </source>
</evidence>
<dbReference type="InterPro" id="IPR023091">
    <property type="entry name" value="MetalPrtase_cat_dom_sf_prd"/>
</dbReference>
<organism evidence="9 10">
    <name type="scientific">Acidihalobacter prosperus</name>
    <dbReference type="NCBI Taxonomy" id="160660"/>
    <lineage>
        <taxon>Bacteria</taxon>
        <taxon>Pseudomonadati</taxon>
        <taxon>Pseudomonadota</taxon>
        <taxon>Gammaproteobacteria</taxon>
        <taxon>Chromatiales</taxon>
        <taxon>Ectothiorhodospiraceae</taxon>
        <taxon>Acidihalobacter</taxon>
    </lineage>
</organism>
<keyword evidence="2 8" id="KW-0690">Ribosome biogenesis</keyword>
<dbReference type="HAMAP" id="MF_00009">
    <property type="entry name" value="Endoribonucl_YbeY"/>
    <property type="match status" value="1"/>
</dbReference>
<evidence type="ECO:0000313" key="10">
    <source>
        <dbReference type="Proteomes" id="UP000029273"/>
    </source>
</evidence>
<keyword evidence="8" id="KW-0963">Cytoplasm</keyword>
<keyword evidence="5 8" id="KW-0255">Endonuclease</keyword>
<evidence type="ECO:0000256" key="8">
    <source>
        <dbReference type="HAMAP-Rule" id="MF_00009"/>
    </source>
</evidence>
<keyword evidence="7 8" id="KW-0862">Zinc</keyword>
<dbReference type="Pfam" id="PF02130">
    <property type="entry name" value="YbeY"/>
    <property type="match status" value="1"/>
</dbReference>
<dbReference type="InterPro" id="IPR002036">
    <property type="entry name" value="YbeY"/>
</dbReference>
<keyword evidence="3 8" id="KW-0540">Nuclease</keyword>
<dbReference type="GO" id="GO:0004222">
    <property type="term" value="F:metalloendopeptidase activity"/>
    <property type="evidence" value="ECO:0007669"/>
    <property type="project" value="InterPro"/>
</dbReference>
<name>A0A1A6C5Y7_9GAMM</name>
<dbReference type="GO" id="GO:0004521">
    <property type="term" value="F:RNA endonuclease activity"/>
    <property type="evidence" value="ECO:0007669"/>
    <property type="project" value="UniProtKB-UniRule"/>
</dbReference>
<reference evidence="9 10" key="1">
    <citation type="journal article" date="2014" name="Genome Announc.">
        <title>Draft Genome Sequence of the Iron-Oxidizing, Acidophilic, and Halotolerant 'Thiobacillus prosperus' Type Strain DSM 5130.</title>
        <authorList>
            <person name="Ossandon F.J."/>
            <person name="Cardenas J.P."/>
            <person name="Corbett M."/>
            <person name="Quatrini R."/>
            <person name="Holmes D.S."/>
            <person name="Watkin E."/>
        </authorList>
    </citation>
    <scope>NUCLEOTIDE SEQUENCE [LARGE SCALE GENOMIC DNA]</scope>
    <source>
        <strain evidence="9 10">DSM 5130</strain>
    </source>
</reference>
<dbReference type="Gene3D" id="3.40.390.30">
    <property type="entry name" value="Metalloproteases ('zincins'), catalytic domain"/>
    <property type="match status" value="1"/>
</dbReference>
<dbReference type="InterPro" id="IPR020549">
    <property type="entry name" value="YbeY_CS"/>
</dbReference>
<keyword evidence="8" id="KW-0698">rRNA processing</keyword>
<feature type="binding site" evidence="8">
    <location>
        <position position="123"/>
    </location>
    <ligand>
        <name>Zn(2+)</name>
        <dbReference type="ChEBI" id="CHEBI:29105"/>
        <note>catalytic</note>
    </ligand>
</feature>
<proteinExistence type="inferred from homology"/>
<accession>A0A1A6C5Y7</accession>
<dbReference type="GO" id="GO:0005737">
    <property type="term" value="C:cytoplasm"/>
    <property type="evidence" value="ECO:0007669"/>
    <property type="project" value="UniProtKB-SubCell"/>
</dbReference>
<dbReference type="EC" id="3.1.-.-" evidence="8"/>
<dbReference type="GO" id="GO:0008270">
    <property type="term" value="F:zinc ion binding"/>
    <property type="evidence" value="ECO:0007669"/>
    <property type="project" value="UniProtKB-UniRule"/>
</dbReference>
<evidence type="ECO:0000256" key="5">
    <source>
        <dbReference type="ARBA" id="ARBA00022759"/>
    </source>
</evidence>